<dbReference type="RefSeq" id="WP_277864208.1">
    <property type="nucleotide sequence ID" value="NZ_JARRAG010000002.1"/>
</dbReference>
<dbReference type="EMBL" id="JARRAG010000002">
    <property type="protein sequence ID" value="MDG3007940.1"/>
    <property type="molecule type" value="Genomic_DNA"/>
</dbReference>
<dbReference type="InterPro" id="IPR010496">
    <property type="entry name" value="AL/BT2_dom"/>
</dbReference>
<sequence>MIQKHPHLTLALMAMSAAFATRPAAAEEPAFQALFNGKDLSGWHGESTIDPRKFKAMSPDEQKAKLAADAADAAQHWKAADAEIVNDGHGVFLATDKEYGDVELFLDFKIGPMGDSGVYLRGTPQIQIWDFREEAGKHSLGAGKGSGGLWNNSAGAPGKDPLVFADNPIGEWNTLRVVQVGARTTIYLNGKLVVQDAVMENYWDRKTPLAAVGPIQLQTHGSETRFRNIKIREIAPAEANAYLAKLDTAVGGFVELFDGKDLAGWKGPVDNYEVVDGAIRCKPEHGGTIYYDKEYGDFVALVEFRLPPGGNNGLAIRYPGQGDAAYQGMTELQVLDDGHEKYGKLDPRQAHGSAYGQVAAQRGYLRPVGEWNYEKVTVKGPKIQVELNGTTILDADLSTVKEFMANSPHPGKDLKKGYFGFAGHNDPVEFRAISLKPLD</sequence>
<dbReference type="Proteomes" id="UP001216907">
    <property type="component" value="Unassembled WGS sequence"/>
</dbReference>
<name>A0ABT6FK60_9BACT</name>
<gene>
    <name evidence="3" type="ORF">PZE19_29605</name>
</gene>
<evidence type="ECO:0000259" key="2">
    <source>
        <dbReference type="Pfam" id="PF06439"/>
    </source>
</evidence>
<comment type="caution">
    <text evidence="3">The sequence shown here is derived from an EMBL/GenBank/DDBJ whole genome shotgun (WGS) entry which is preliminary data.</text>
</comment>
<accession>A0ABT6FK60</accession>
<keyword evidence="1" id="KW-0732">Signal</keyword>
<evidence type="ECO:0000313" key="3">
    <source>
        <dbReference type="EMBL" id="MDG3007940.1"/>
    </source>
</evidence>
<evidence type="ECO:0000256" key="1">
    <source>
        <dbReference type="SAM" id="SignalP"/>
    </source>
</evidence>
<feature type="domain" description="3-keto-alpha-glucoside-1,2-lyase/3-keto-2-hydroxy-glucal hydratase" evidence="2">
    <location>
        <begin position="252"/>
        <end position="436"/>
    </location>
</feature>
<organism evidence="3 4">
    <name type="scientific">Paludisphaera mucosa</name>
    <dbReference type="NCBI Taxonomy" id="3030827"/>
    <lineage>
        <taxon>Bacteria</taxon>
        <taxon>Pseudomonadati</taxon>
        <taxon>Planctomycetota</taxon>
        <taxon>Planctomycetia</taxon>
        <taxon>Isosphaerales</taxon>
        <taxon>Isosphaeraceae</taxon>
        <taxon>Paludisphaera</taxon>
    </lineage>
</organism>
<proteinExistence type="predicted"/>
<dbReference type="Gene3D" id="2.60.120.560">
    <property type="entry name" value="Exo-inulinase, domain 1"/>
    <property type="match status" value="2"/>
</dbReference>
<dbReference type="Pfam" id="PF06439">
    <property type="entry name" value="3keto-disac_hyd"/>
    <property type="match status" value="2"/>
</dbReference>
<keyword evidence="4" id="KW-1185">Reference proteome</keyword>
<reference evidence="3 4" key="1">
    <citation type="submission" date="2023-03" db="EMBL/GenBank/DDBJ databases">
        <title>Paludisphaera mucosa sp. nov. a novel planctomycete from northern fen.</title>
        <authorList>
            <person name="Ivanova A."/>
        </authorList>
    </citation>
    <scope>NUCLEOTIDE SEQUENCE [LARGE SCALE GENOMIC DNA]</scope>
    <source>
        <strain evidence="3 4">Pla2</strain>
    </source>
</reference>
<feature type="domain" description="3-keto-alpha-glucoside-1,2-lyase/3-keto-2-hydroxy-glucal hydratase" evidence="2">
    <location>
        <begin position="31"/>
        <end position="232"/>
    </location>
</feature>
<feature type="chain" id="PRO_5046312422" evidence="1">
    <location>
        <begin position="27"/>
        <end position="439"/>
    </location>
</feature>
<evidence type="ECO:0000313" key="4">
    <source>
        <dbReference type="Proteomes" id="UP001216907"/>
    </source>
</evidence>
<feature type="signal peptide" evidence="1">
    <location>
        <begin position="1"/>
        <end position="26"/>
    </location>
</feature>
<protein>
    <submittedName>
        <fullName evidence="3">DUF1080 domain-containing protein</fullName>
    </submittedName>
</protein>